<gene>
    <name evidence="3" type="ORF">GCM10022419_124420</name>
</gene>
<sequence>MPQEEMTPANVVPIVAQLPTGQHLTVPAAADAFLDTLPNPNTVRAYAAGVGKIALRLGEHRPLAAVADDEIGEVLETLWGGAAVNTWNARRAAVLSWLAWCQQRSHTTPAVPAWAKRLAAPGSQTPPAPRPRSTGRGLAAGWAARCRVSVRSTAVGRLGPRWWRRSMRGQHERIGMQRRRKITSDGWKRCPATTAGCRSPLCQTAVIHGTDGSF</sequence>
<accession>A0ABP6ZVJ0</accession>
<evidence type="ECO:0000313" key="3">
    <source>
        <dbReference type="EMBL" id="GAA3618021.1"/>
    </source>
</evidence>
<evidence type="ECO:0000256" key="1">
    <source>
        <dbReference type="PROSITE-ProRule" id="PRU01248"/>
    </source>
</evidence>
<keyword evidence="1" id="KW-0238">DNA-binding</keyword>
<keyword evidence="4" id="KW-1185">Reference proteome</keyword>
<reference evidence="4" key="1">
    <citation type="journal article" date="2019" name="Int. J. Syst. Evol. Microbiol.">
        <title>The Global Catalogue of Microorganisms (GCM) 10K type strain sequencing project: providing services to taxonomists for standard genome sequencing and annotation.</title>
        <authorList>
            <consortium name="The Broad Institute Genomics Platform"/>
            <consortium name="The Broad Institute Genome Sequencing Center for Infectious Disease"/>
            <person name="Wu L."/>
            <person name="Ma J."/>
        </authorList>
    </citation>
    <scope>NUCLEOTIDE SEQUENCE [LARGE SCALE GENOMIC DNA]</scope>
    <source>
        <strain evidence="4">JCM 17326</strain>
    </source>
</reference>
<proteinExistence type="predicted"/>
<dbReference type="InterPro" id="IPR044068">
    <property type="entry name" value="CB"/>
</dbReference>
<comment type="caution">
    <text evidence="3">The sequence shown here is derived from an EMBL/GenBank/DDBJ whole genome shotgun (WGS) entry which is preliminary data.</text>
</comment>
<protein>
    <recommendedName>
        <fullName evidence="2">Core-binding (CB) domain-containing protein</fullName>
    </recommendedName>
</protein>
<evidence type="ECO:0000259" key="2">
    <source>
        <dbReference type="PROSITE" id="PS51900"/>
    </source>
</evidence>
<name>A0ABP6ZVJ0_9ACTN</name>
<feature type="domain" description="Core-binding (CB)" evidence="2">
    <location>
        <begin position="24"/>
        <end position="102"/>
    </location>
</feature>
<dbReference type="Proteomes" id="UP001500630">
    <property type="component" value="Unassembled WGS sequence"/>
</dbReference>
<evidence type="ECO:0000313" key="4">
    <source>
        <dbReference type="Proteomes" id="UP001500630"/>
    </source>
</evidence>
<organism evidence="3 4">
    <name type="scientific">Nonomuraea rosea</name>
    <dbReference type="NCBI Taxonomy" id="638574"/>
    <lineage>
        <taxon>Bacteria</taxon>
        <taxon>Bacillati</taxon>
        <taxon>Actinomycetota</taxon>
        <taxon>Actinomycetes</taxon>
        <taxon>Streptosporangiales</taxon>
        <taxon>Streptosporangiaceae</taxon>
        <taxon>Nonomuraea</taxon>
    </lineage>
</organism>
<dbReference type="PROSITE" id="PS51900">
    <property type="entry name" value="CB"/>
    <property type="match status" value="1"/>
</dbReference>
<dbReference type="EMBL" id="BAABDQ010000057">
    <property type="protein sequence ID" value="GAA3618021.1"/>
    <property type="molecule type" value="Genomic_DNA"/>
</dbReference>